<dbReference type="AlphaFoldDB" id="X0W740"/>
<dbReference type="EMBL" id="BARS01023172">
    <property type="protein sequence ID" value="GAG08451.1"/>
    <property type="molecule type" value="Genomic_DNA"/>
</dbReference>
<accession>X0W740</accession>
<feature type="non-terminal residue" evidence="1">
    <location>
        <position position="269"/>
    </location>
</feature>
<evidence type="ECO:0008006" key="2">
    <source>
        <dbReference type="Google" id="ProtNLM"/>
    </source>
</evidence>
<organism evidence="1">
    <name type="scientific">marine sediment metagenome</name>
    <dbReference type="NCBI Taxonomy" id="412755"/>
    <lineage>
        <taxon>unclassified sequences</taxon>
        <taxon>metagenomes</taxon>
        <taxon>ecological metagenomes</taxon>
    </lineage>
</organism>
<sequence>LRLRKDVAIEAGKASIRATAKAAKDLRFSGGLEVRDLAASRGDQRIAMDAPITASLAGTIHPAEGLEVENLSVESSFMRLDGSGNMTGAQAKAVIDLDALTREAGKFIDLGNKEVHGTAEFSLTASQAKKESEVDFKASADLKEIILSGIAAQTISESSLSMEATGTGVLSEGRIRAIRDLNTKLTTDWLQSSLSVTRVDFRGERPTLIGLRARVQGELNDASSDLLAVLGLPVSAGSFFAEMEAALDKEALKFEKLFARADGLEFHRG</sequence>
<name>X0W740_9ZZZZ</name>
<reference evidence="1" key="1">
    <citation type="journal article" date="2014" name="Front. Microbiol.">
        <title>High frequency of phylogenetically diverse reductive dehalogenase-homologous genes in deep subseafloor sedimentary metagenomes.</title>
        <authorList>
            <person name="Kawai M."/>
            <person name="Futagami T."/>
            <person name="Toyoda A."/>
            <person name="Takaki Y."/>
            <person name="Nishi S."/>
            <person name="Hori S."/>
            <person name="Arai W."/>
            <person name="Tsubouchi T."/>
            <person name="Morono Y."/>
            <person name="Uchiyama I."/>
            <person name="Ito T."/>
            <person name="Fujiyama A."/>
            <person name="Inagaki F."/>
            <person name="Takami H."/>
        </authorList>
    </citation>
    <scope>NUCLEOTIDE SEQUENCE</scope>
    <source>
        <strain evidence="1">Expedition CK06-06</strain>
    </source>
</reference>
<protein>
    <recommendedName>
        <fullName evidence="2">AsmA-like C-terminal domain-containing protein</fullName>
    </recommendedName>
</protein>
<feature type="non-terminal residue" evidence="1">
    <location>
        <position position="1"/>
    </location>
</feature>
<gene>
    <name evidence="1" type="ORF">S01H1_36926</name>
</gene>
<evidence type="ECO:0000313" key="1">
    <source>
        <dbReference type="EMBL" id="GAG08451.1"/>
    </source>
</evidence>
<comment type="caution">
    <text evidence="1">The sequence shown here is derived from an EMBL/GenBank/DDBJ whole genome shotgun (WGS) entry which is preliminary data.</text>
</comment>
<proteinExistence type="predicted"/>